<evidence type="ECO:0000313" key="1">
    <source>
        <dbReference type="EMBL" id="DAD75769.1"/>
    </source>
</evidence>
<sequence>MYILQLISGYQCGYSQGDRTYLARDLNVTTS</sequence>
<protein>
    <submittedName>
        <fullName evidence="1">Uncharacterized protein</fullName>
    </submittedName>
</protein>
<proteinExistence type="predicted"/>
<organism evidence="1">
    <name type="scientific">Caudovirales sp. cthNP28</name>
    <dbReference type="NCBI Taxonomy" id="2826780"/>
    <lineage>
        <taxon>Viruses</taxon>
        <taxon>Duplodnaviria</taxon>
        <taxon>Heunggongvirae</taxon>
        <taxon>Uroviricota</taxon>
        <taxon>Caudoviricetes</taxon>
    </lineage>
</organism>
<name>A0A8S5M0D0_9CAUD</name>
<reference evidence="1" key="1">
    <citation type="journal article" date="2021" name="Proc. Natl. Acad. Sci. U.S.A.">
        <title>A Catalog of Tens of Thousands of Viruses from Human Metagenomes Reveals Hidden Associations with Chronic Diseases.</title>
        <authorList>
            <person name="Tisza M.J."/>
            <person name="Buck C.B."/>
        </authorList>
    </citation>
    <scope>NUCLEOTIDE SEQUENCE</scope>
    <source>
        <strain evidence="1">CthNP28</strain>
    </source>
</reference>
<accession>A0A8S5M0D0</accession>
<dbReference type="EMBL" id="BK014789">
    <property type="protein sequence ID" value="DAD75769.1"/>
    <property type="molecule type" value="Genomic_DNA"/>
</dbReference>